<feature type="transmembrane region" description="Helical" evidence="1">
    <location>
        <begin position="237"/>
        <end position="254"/>
    </location>
</feature>
<organism evidence="3 4">
    <name type="scientific">Gemmatimonas aurantiaca</name>
    <dbReference type="NCBI Taxonomy" id="173480"/>
    <lineage>
        <taxon>Bacteria</taxon>
        <taxon>Pseudomonadati</taxon>
        <taxon>Gemmatimonadota</taxon>
        <taxon>Gemmatimonadia</taxon>
        <taxon>Gemmatimonadales</taxon>
        <taxon>Gemmatimonadaceae</taxon>
        <taxon>Gemmatimonas</taxon>
    </lineage>
</organism>
<accession>A0A3D4VAC9</accession>
<comment type="caution">
    <text evidence="3">The sequence shown here is derived from an EMBL/GenBank/DDBJ whole genome shotgun (WGS) entry which is preliminary data.</text>
</comment>
<evidence type="ECO:0000313" key="3">
    <source>
        <dbReference type="EMBL" id="HCT57702.1"/>
    </source>
</evidence>
<keyword evidence="1" id="KW-0472">Membrane</keyword>
<dbReference type="Proteomes" id="UP000264071">
    <property type="component" value="Unassembled WGS sequence"/>
</dbReference>
<gene>
    <name evidence="3" type="ORF">DGD08_10930</name>
</gene>
<dbReference type="InterPro" id="IPR013424">
    <property type="entry name" value="Ice-binding_C"/>
</dbReference>
<sequence>MAHSTFLPTLTMFTTSMPKFFTRSVALVATTAALVGSAMVPGVAAAQSTSITIGSAAEAMPMGPFGALPGGATVAMGQTFVRPTGPVCALTCYMQDFSFWLSPSVDEPSNGLVLRAYVAEWDGTKVTNVLYSSEERIGPTVASQQFTFGTSNVSINAGTQYIAFLSVVGISGLPGTAVADFDVVSGDPSPYADGALVFTNSATTFGDLTSTDWDYTGDPALQARFNANFTSSVVPEPSSVLLFATGAAALLLMVRRKQA</sequence>
<keyword evidence="1" id="KW-0812">Transmembrane</keyword>
<evidence type="ECO:0000313" key="4">
    <source>
        <dbReference type="Proteomes" id="UP000264071"/>
    </source>
</evidence>
<feature type="domain" description="Ice-binding protein C-terminal" evidence="2">
    <location>
        <begin position="234"/>
        <end position="257"/>
    </location>
</feature>
<reference evidence="3 4" key="1">
    <citation type="journal article" date="2018" name="Nat. Biotechnol.">
        <title>A standardized bacterial taxonomy based on genome phylogeny substantially revises the tree of life.</title>
        <authorList>
            <person name="Parks D.H."/>
            <person name="Chuvochina M."/>
            <person name="Waite D.W."/>
            <person name="Rinke C."/>
            <person name="Skarshewski A."/>
            <person name="Chaumeil P.A."/>
            <person name="Hugenholtz P."/>
        </authorList>
    </citation>
    <scope>NUCLEOTIDE SEQUENCE [LARGE SCALE GENOMIC DNA]</scope>
    <source>
        <strain evidence="3">UBA8844</strain>
    </source>
</reference>
<evidence type="ECO:0000256" key="1">
    <source>
        <dbReference type="SAM" id="Phobius"/>
    </source>
</evidence>
<evidence type="ECO:0000259" key="2">
    <source>
        <dbReference type="Pfam" id="PF07589"/>
    </source>
</evidence>
<proteinExistence type="predicted"/>
<dbReference type="Pfam" id="PF07589">
    <property type="entry name" value="PEP-CTERM"/>
    <property type="match status" value="1"/>
</dbReference>
<dbReference type="AlphaFoldDB" id="A0A3D4VAC9"/>
<dbReference type="NCBIfam" id="TIGR02595">
    <property type="entry name" value="PEP_CTERM"/>
    <property type="match status" value="1"/>
</dbReference>
<dbReference type="EMBL" id="DPIY01000010">
    <property type="protein sequence ID" value="HCT57702.1"/>
    <property type="molecule type" value="Genomic_DNA"/>
</dbReference>
<keyword evidence="1" id="KW-1133">Transmembrane helix</keyword>
<protein>
    <submittedName>
        <fullName evidence="3">PEP-CTERM sorting domain-containing protein</fullName>
    </submittedName>
</protein>
<name>A0A3D4VAC9_9BACT</name>